<dbReference type="EMBL" id="CASHTH010002742">
    <property type="protein sequence ID" value="CAI8034610.1"/>
    <property type="molecule type" value="Genomic_DNA"/>
</dbReference>
<gene>
    <name evidence="1" type="ORF">GBAR_LOCUS19463</name>
</gene>
<dbReference type="Gene3D" id="3.40.50.2300">
    <property type="match status" value="1"/>
</dbReference>
<evidence type="ECO:0000313" key="2">
    <source>
        <dbReference type="Proteomes" id="UP001174909"/>
    </source>
</evidence>
<dbReference type="SUPFAM" id="SSF53822">
    <property type="entry name" value="Periplasmic binding protein-like I"/>
    <property type="match status" value="1"/>
</dbReference>
<dbReference type="InterPro" id="IPR028082">
    <property type="entry name" value="Peripla_BP_I"/>
</dbReference>
<sequence length="98" mass="11511">MLISQLISLYGRAEFPNCYTVFLKDPQIRVYVLGMYSLHARDLLCEAYRKQFHYPKYIMITFPWYVSEKWWVSDAPSSNCTVEEREKALHHSLAAASS</sequence>
<name>A0AA35SQW5_GEOBA</name>
<organism evidence="1 2">
    <name type="scientific">Geodia barretti</name>
    <name type="common">Barrett's horny sponge</name>
    <dbReference type="NCBI Taxonomy" id="519541"/>
    <lineage>
        <taxon>Eukaryota</taxon>
        <taxon>Metazoa</taxon>
        <taxon>Porifera</taxon>
        <taxon>Demospongiae</taxon>
        <taxon>Heteroscleromorpha</taxon>
        <taxon>Tetractinellida</taxon>
        <taxon>Astrophorina</taxon>
        <taxon>Geodiidae</taxon>
        <taxon>Geodia</taxon>
    </lineage>
</organism>
<accession>A0AA35SQW5</accession>
<feature type="non-terminal residue" evidence="1">
    <location>
        <position position="1"/>
    </location>
</feature>
<protein>
    <submittedName>
        <fullName evidence="1">Uncharacterized protein</fullName>
    </submittedName>
</protein>
<dbReference type="Proteomes" id="UP001174909">
    <property type="component" value="Unassembled WGS sequence"/>
</dbReference>
<proteinExistence type="predicted"/>
<dbReference type="AlphaFoldDB" id="A0AA35SQW5"/>
<reference evidence="1" key="1">
    <citation type="submission" date="2023-03" db="EMBL/GenBank/DDBJ databases">
        <authorList>
            <person name="Steffen K."/>
            <person name="Cardenas P."/>
        </authorList>
    </citation>
    <scope>NUCLEOTIDE SEQUENCE</scope>
</reference>
<comment type="caution">
    <text evidence="1">The sequence shown here is derived from an EMBL/GenBank/DDBJ whole genome shotgun (WGS) entry which is preliminary data.</text>
</comment>
<evidence type="ECO:0000313" key="1">
    <source>
        <dbReference type="EMBL" id="CAI8034610.1"/>
    </source>
</evidence>
<keyword evidence="2" id="KW-1185">Reference proteome</keyword>